<comment type="caution">
    <text evidence="1">The sequence shown here is derived from an EMBL/GenBank/DDBJ whole genome shotgun (WGS) entry which is preliminary data.</text>
</comment>
<feature type="non-terminal residue" evidence="1">
    <location>
        <position position="104"/>
    </location>
</feature>
<proteinExistence type="predicted"/>
<reference evidence="1" key="1">
    <citation type="submission" date="2020-01" db="EMBL/GenBank/DDBJ databases">
        <title>Insect and environment-associated Actinomycetes.</title>
        <authorList>
            <person name="Currrie C."/>
            <person name="Chevrette M."/>
            <person name="Carlson C."/>
            <person name="Stubbendieck R."/>
            <person name="Wendt-Pienkowski E."/>
        </authorList>
    </citation>
    <scope>NUCLEOTIDE SEQUENCE</scope>
    <source>
        <strain evidence="1">SID12501</strain>
    </source>
</reference>
<dbReference type="AlphaFoldDB" id="A0A6B3C9X6"/>
<gene>
    <name evidence="1" type="ORF">G3I71_47365</name>
</gene>
<accession>A0A6B3C9X6</accession>
<sequence>MRFFRAPTAPERALRSCALSTLTVGIKAARQAPSGQLVVAFDHGSAISTLVNPQRDLDDARTACDVTVDDVVPSPIVAEVWFAIAPLLDGCVPVGWISRHTLAH</sequence>
<organism evidence="1">
    <name type="scientific">Streptomyces sp. SID12501</name>
    <dbReference type="NCBI Taxonomy" id="2706042"/>
    <lineage>
        <taxon>Bacteria</taxon>
        <taxon>Bacillati</taxon>
        <taxon>Actinomycetota</taxon>
        <taxon>Actinomycetes</taxon>
        <taxon>Kitasatosporales</taxon>
        <taxon>Streptomycetaceae</taxon>
        <taxon>Streptomyces</taxon>
    </lineage>
</organism>
<evidence type="ECO:0000313" key="1">
    <source>
        <dbReference type="EMBL" id="NEC93182.1"/>
    </source>
</evidence>
<dbReference type="EMBL" id="JAAGLU010000578">
    <property type="protein sequence ID" value="NEC93182.1"/>
    <property type="molecule type" value="Genomic_DNA"/>
</dbReference>
<name>A0A6B3C9X6_9ACTN</name>
<protein>
    <submittedName>
        <fullName evidence="1">AAA family ATPase</fullName>
    </submittedName>
</protein>
<dbReference type="RefSeq" id="WP_203733155.1">
    <property type="nucleotide sequence ID" value="NZ_JAAGLU010000578.1"/>
</dbReference>